<dbReference type="Proteomes" id="UP000283000">
    <property type="component" value="Chromosome"/>
</dbReference>
<dbReference type="GO" id="GO:0019171">
    <property type="term" value="F:(3R)-hydroxyacyl-[acyl-carrier-protein] dehydratase activity"/>
    <property type="evidence" value="ECO:0007669"/>
    <property type="project" value="TreeGrafter"/>
</dbReference>
<evidence type="ECO:0000259" key="1">
    <source>
        <dbReference type="Pfam" id="PF13452"/>
    </source>
</evidence>
<protein>
    <submittedName>
        <fullName evidence="2">Acyl-CoA dehydrogenase</fullName>
    </submittedName>
</protein>
<dbReference type="InterPro" id="IPR029069">
    <property type="entry name" value="HotDog_dom_sf"/>
</dbReference>
<dbReference type="PANTHER" id="PTHR28152:SF1">
    <property type="entry name" value="HYDROXYACYL-THIOESTER DEHYDRATASE TYPE 2, MITOCHONDRIAL"/>
    <property type="match status" value="1"/>
</dbReference>
<accession>A0A3Q9NP83</accession>
<evidence type="ECO:0000313" key="2">
    <source>
        <dbReference type="EMBL" id="AZT91979.1"/>
    </source>
</evidence>
<dbReference type="InterPro" id="IPR039569">
    <property type="entry name" value="FAS1-like_DH_region"/>
</dbReference>
<evidence type="ECO:0000313" key="3">
    <source>
        <dbReference type="Proteomes" id="UP000283000"/>
    </source>
</evidence>
<dbReference type="EMBL" id="CP025330">
    <property type="protein sequence ID" value="AZT91979.1"/>
    <property type="molecule type" value="Genomic_DNA"/>
</dbReference>
<reference evidence="2 3" key="1">
    <citation type="submission" date="2017-12" db="EMBL/GenBank/DDBJ databases">
        <authorList>
            <person name="Levesque S."/>
        </authorList>
    </citation>
    <scope>NUCLEOTIDE SEQUENCE [LARGE SCALE GENOMIC DNA]</scope>
    <source>
        <strain evidence="2 3">SMQ-1417</strain>
    </source>
</reference>
<dbReference type="Pfam" id="PF13452">
    <property type="entry name" value="FAS1_DH_region"/>
    <property type="match status" value="1"/>
</dbReference>
<dbReference type="Gene3D" id="3.10.129.10">
    <property type="entry name" value="Hotdog Thioesterase"/>
    <property type="match status" value="1"/>
</dbReference>
<organism evidence="2 3">
    <name type="scientific">Brevibacterium aurantiacum</name>
    <dbReference type="NCBI Taxonomy" id="273384"/>
    <lineage>
        <taxon>Bacteria</taxon>
        <taxon>Bacillati</taxon>
        <taxon>Actinomycetota</taxon>
        <taxon>Actinomycetes</taxon>
        <taxon>Micrococcales</taxon>
        <taxon>Brevibacteriaceae</taxon>
        <taxon>Brevibacterium</taxon>
    </lineage>
</organism>
<dbReference type="PANTHER" id="PTHR28152">
    <property type="entry name" value="HYDROXYACYL-THIOESTER DEHYDRATASE TYPE 2, MITOCHONDRIAL"/>
    <property type="match status" value="1"/>
</dbReference>
<dbReference type="SUPFAM" id="SSF54637">
    <property type="entry name" value="Thioesterase/thiol ester dehydrase-isomerase"/>
    <property type="match status" value="2"/>
</dbReference>
<proteinExistence type="predicted"/>
<feature type="domain" description="FAS1-like dehydratase" evidence="1">
    <location>
        <begin position="98"/>
        <end position="158"/>
    </location>
</feature>
<name>A0A3Q9NP83_BREAU</name>
<dbReference type="InterPro" id="IPR052741">
    <property type="entry name" value="Mitochondrial_HTD2"/>
</dbReference>
<reference evidence="2 3" key="2">
    <citation type="submission" date="2019-01" db="EMBL/GenBank/DDBJ databases">
        <title>Comparative genomic analysis of Brevibacterium aurantiacum sheds light on its evolution and its adaptation to smear-ripened cheeses.</title>
        <authorList>
            <person name="Moineau S."/>
        </authorList>
    </citation>
    <scope>NUCLEOTIDE SEQUENCE [LARGE SCALE GENOMIC DNA]</scope>
    <source>
        <strain evidence="2 3">SMQ-1417</strain>
    </source>
</reference>
<dbReference type="AlphaFoldDB" id="A0A3Q9NP83"/>
<sequence length="312" mass="33979">MYDDSRTHGGTSMSGDAMNNGSFDLQEWVGRQNVVEEIASGEGAARLATLLERDAAKTDGPKTEPQTLFPVGHWLHFSEDDVPMSELGADGHAKLGGFMPPVDLPRRMWAGSDLEFQTPVQAGQTLTRTSTIESITEKTGGSGRLCFVVVRHEVSADGILATTDRHTIVYREATTSGNVGSAAKPPREDTQAPEGWDWVRSVRPNEVMLFRYSALTFNSHRIHYDYPYVTEVEGYPGLVTHGPLTATLLLDAFMKNHPQATVATYDFRAKSPLFANEQIHLVGRRIDETTHEVAAIAPGGKTAIAATVTTAP</sequence>
<gene>
    <name evidence="2" type="ORF">CXR23_01475</name>
</gene>